<evidence type="ECO:0000256" key="15">
    <source>
        <dbReference type="RuleBase" id="RU363035"/>
    </source>
</evidence>
<keyword evidence="6 15" id="KW-0436">Ligase</keyword>
<organism evidence="21 22">
    <name type="scientific">Mycoemilia scoparia</name>
    <dbReference type="NCBI Taxonomy" id="417184"/>
    <lineage>
        <taxon>Eukaryota</taxon>
        <taxon>Fungi</taxon>
        <taxon>Fungi incertae sedis</taxon>
        <taxon>Zoopagomycota</taxon>
        <taxon>Kickxellomycotina</taxon>
        <taxon>Kickxellomycetes</taxon>
        <taxon>Kickxellales</taxon>
        <taxon>Kickxellaceae</taxon>
        <taxon>Mycoemilia</taxon>
    </lineage>
</organism>
<proteinExistence type="inferred from homology"/>
<keyword evidence="10 15" id="KW-0030">Aminoacyl-tRNA synthetase</keyword>
<dbReference type="InterPro" id="IPR037118">
    <property type="entry name" value="Val-tRNA_synth_C_sf"/>
</dbReference>
<dbReference type="GO" id="GO:0005829">
    <property type="term" value="C:cytosol"/>
    <property type="evidence" value="ECO:0007669"/>
    <property type="project" value="TreeGrafter"/>
</dbReference>
<dbReference type="PRINTS" id="PR00986">
    <property type="entry name" value="TRNASYNTHVAL"/>
</dbReference>
<evidence type="ECO:0000259" key="19">
    <source>
        <dbReference type="Pfam" id="PF08264"/>
    </source>
</evidence>
<dbReference type="Gene3D" id="1.10.730.10">
    <property type="entry name" value="Isoleucyl-tRNA Synthetase, Domain 1"/>
    <property type="match status" value="1"/>
</dbReference>
<dbReference type="FunFam" id="3.40.50.620:FF:000078">
    <property type="entry name" value="Valine--tRNA ligase, mitochondrial"/>
    <property type="match status" value="1"/>
</dbReference>
<evidence type="ECO:0000313" key="22">
    <source>
        <dbReference type="Proteomes" id="UP001150538"/>
    </source>
</evidence>
<dbReference type="GO" id="GO:0004832">
    <property type="term" value="F:valine-tRNA ligase activity"/>
    <property type="evidence" value="ECO:0007669"/>
    <property type="project" value="UniProtKB-EC"/>
</dbReference>
<evidence type="ECO:0000256" key="4">
    <source>
        <dbReference type="ARBA" id="ARBA00013169"/>
    </source>
</evidence>
<dbReference type="CDD" id="cd00817">
    <property type="entry name" value="ValRS_core"/>
    <property type="match status" value="1"/>
</dbReference>
<dbReference type="SUPFAM" id="SSF52374">
    <property type="entry name" value="Nucleotidylyl transferase"/>
    <property type="match status" value="1"/>
</dbReference>
<dbReference type="InterPro" id="IPR001412">
    <property type="entry name" value="aa-tRNA-synth_I_CS"/>
</dbReference>
<evidence type="ECO:0000256" key="14">
    <source>
        <dbReference type="ARBA" id="ARBA00072234"/>
    </source>
</evidence>
<evidence type="ECO:0000256" key="6">
    <source>
        <dbReference type="ARBA" id="ARBA00022598"/>
    </source>
</evidence>
<dbReference type="InterPro" id="IPR002303">
    <property type="entry name" value="Valyl-tRNA_ligase"/>
</dbReference>
<sequence>MTNNTEPKETQNSAAAAAAAPEQVSDVQGFENNASGPAAKAKNQAKNDAKRKAKEEKFKAKQAALAAKKAAEANNNAKKKEKKDDAKPAVQPKPKFVNKTPYGEKKDLSGEMADGYDPSAVEAAWYEWWMEQGFFKPKETKEEEKVETFVIPAPPPNVTGKLHIGHALTTAIQDSLTRWNRMRGVVTLFNPGMDHAGISTQSVVEKKLWKEKKLTRHDLGREKFIDEVWKWKDQYAESIKTQLFRLGGSFDWSRERFTMDKTMSRAVLETFVTLHDQGIIYRSNKLVNWCIHLNTALSNLEVDNKEVAGRTLLSVPGYDPKEKFEFGVLFHFDYLIEGSDERLTVATTRIETMLGDAAIAVHPNDQRYKHLHGKFAVHPFCDRKIPIITDDIAVDPEFGTGAVKITPAHDFNDYQVGKRHNLPFINILNENGTFNENAGPYAGQKRFSVRKTIVEDLKAKGLYRDSTDNPMTIPVCSKSGDVIEPLMKPQWWVKCEQLAKPALEAVRSGDLTIVPKASEKEWFRWLGSIQDWCISRQLWWGHRAPAYFVNIEGQTNDPGDNSFWVVGRNREEAEERAKAKFPNTKYTLEQDPDVLDTWFSSGLWPFAILGWPEQTPDFKRFYPTTLLETGWDILFFWTARMVMLGIHLTGQIPFKNIFCHAMVRDAQGRKMSKSLGNVIDPIDVIEGISLEELHAKLEQGNLDSKEIKKAMEGQKKDYPKGIPECGTDALRFALCAYTTASRDLNLNVLRVEGYRKFCNKLWNATRFALLKLGTDFKPNPTSELTGEESLAEKWILHKLNKAATELNERMAEMNFMAATTAVYSFWLYELCDVFIEYIKPITQEDSDPKARRSAQNTLYICLDAGLRMLHPFMPYVTEELWQRLPRRPNDTTPSISIANFPEAREDFNNPDAESKFDLIMSVVRSARSLLADYGIKSRSNVFITNSSEEFHALISAETEGVRTLIKGCESVTSLSPSQTPPPGCAVSVTSDDVSTLLLVRGKVDIDQEIQKLEKKKQKVDKLYSDLEAKTKIEDYEDRIPAKVREANTEKLGSYQAEIDALSKAITNFLSLKE</sequence>
<comment type="caution">
    <text evidence="21">The sequence shown here is derived from an EMBL/GenBank/DDBJ whole genome shotgun (WGS) entry which is preliminary data.</text>
</comment>
<dbReference type="InterPro" id="IPR019499">
    <property type="entry name" value="Val-tRNA_synth_tRNA-bd"/>
</dbReference>
<dbReference type="EC" id="6.1.1.9" evidence="4"/>
<accession>A0A9W8A276</accession>
<keyword evidence="22" id="KW-1185">Reference proteome</keyword>
<dbReference type="NCBIfam" id="NF004349">
    <property type="entry name" value="PRK05729.1"/>
    <property type="match status" value="1"/>
</dbReference>
<dbReference type="InterPro" id="IPR014729">
    <property type="entry name" value="Rossmann-like_a/b/a_fold"/>
</dbReference>
<dbReference type="InterPro" id="IPR010978">
    <property type="entry name" value="tRNA-bd_arm"/>
</dbReference>
<evidence type="ECO:0000256" key="9">
    <source>
        <dbReference type="ARBA" id="ARBA00022917"/>
    </source>
</evidence>
<comment type="subcellular location">
    <subcellularLocation>
        <location evidence="2">Cytoplasm</location>
    </subcellularLocation>
    <subcellularLocation>
        <location evidence="1">Mitochondrion</location>
    </subcellularLocation>
</comment>
<feature type="domain" description="Aminoacyl-tRNA synthetase class Ia" evidence="18">
    <location>
        <begin position="125"/>
        <end position="746"/>
    </location>
</feature>
<dbReference type="SUPFAM" id="SSF47323">
    <property type="entry name" value="Anticodon-binding domain of a subclass of class I aminoacyl-tRNA synthetases"/>
    <property type="match status" value="1"/>
</dbReference>
<dbReference type="NCBIfam" id="TIGR00422">
    <property type="entry name" value="valS"/>
    <property type="match status" value="1"/>
</dbReference>
<evidence type="ECO:0000256" key="2">
    <source>
        <dbReference type="ARBA" id="ARBA00004496"/>
    </source>
</evidence>
<evidence type="ECO:0000256" key="17">
    <source>
        <dbReference type="SAM" id="MobiDB-lite"/>
    </source>
</evidence>
<dbReference type="InterPro" id="IPR002300">
    <property type="entry name" value="aa-tRNA-synth_Ia"/>
</dbReference>
<evidence type="ECO:0000313" key="21">
    <source>
        <dbReference type="EMBL" id="KAJ1921365.1"/>
    </source>
</evidence>
<evidence type="ECO:0000256" key="12">
    <source>
        <dbReference type="ARBA" id="ARBA00040837"/>
    </source>
</evidence>
<dbReference type="InterPro" id="IPR013155">
    <property type="entry name" value="M/V/L/I-tRNA-synth_anticd-bd"/>
</dbReference>
<comment type="catalytic activity">
    <reaction evidence="13">
        <text>tRNA(Val) + L-valine + ATP = L-valyl-tRNA(Val) + AMP + diphosphate</text>
        <dbReference type="Rhea" id="RHEA:10704"/>
        <dbReference type="Rhea" id="RHEA-COMP:9672"/>
        <dbReference type="Rhea" id="RHEA-COMP:9708"/>
        <dbReference type="ChEBI" id="CHEBI:30616"/>
        <dbReference type="ChEBI" id="CHEBI:33019"/>
        <dbReference type="ChEBI" id="CHEBI:57762"/>
        <dbReference type="ChEBI" id="CHEBI:78442"/>
        <dbReference type="ChEBI" id="CHEBI:78537"/>
        <dbReference type="ChEBI" id="CHEBI:456215"/>
        <dbReference type="EC" id="6.1.1.9"/>
    </reaction>
</comment>
<dbReference type="PANTHER" id="PTHR11946">
    <property type="entry name" value="VALYL-TRNA SYNTHETASES"/>
    <property type="match status" value="1"/>
</dbReference>
<dbReference type="GO" id="GO:0006438">
    <property type="term" value="P:valyl-tRNA aminoacylation"/>
    <property type="evidence" value="ECO:0007669"/>
    <property type="project" value="InterPro"/>
</dbReference>
<reference evidence="21" key="1">
    <citation type="submission" date="2022-07" db="EMBL/GenBank/DDBJ databases">
        <title>Phylogenomic reconstructions and comparative analyses of Kickxellomycotina fungi.</title>
        <authorList>
            <person name="Reynolds N.K."/>
            <person name="Stajich J.E."/>
            <person name="Barry K."/>
            <person name="Grigoriev I.V."/>
            <person name="Crous P."/>
            <person name="Smith M.E."/>
        </authorList>
    </citation>
    <scope>NUCLEOTIDE SEQUENCE</scope>
    <source>
        <strain evidence="21">NBRC 100468</strain>
    </source>
</reference>
<keyword evidence="8 15" id="KW-0067">ATP-binding</keyword>
<evidence type="ECO:0000256" key="3">
    <source>
        <dbReference type="ARBA" id="ARBA00005594"/>
    </source>
</evidence>
<dbReference type="InterPro" id="IPR009080">
    <property type="entry name" value="tRNAsynth_Ia_anticodon-bd"/>
</dbReference>
<dbReference type="PROSITE" id="PS00178">
    <property type="entry name" value="AA_TRNA_LIGASE_I"/>
    <property type="match status" value="1"/>
</dbReference>
<dbReference type="Gene3D" id="1.10.287.380">
    <property type="entry name" value="Valyl-tRNA synthetase, C-terminal domain"/>
    <property type="match status" value="1"/>
</dbReference>
<dbReference type="InterPro" id="IPR009008">
    <property type="entry name" value="Val/Leu/Ile-tRNA-synth_edit"/>
</dbReference>
<evidence type="ECO:0000256" key="10">
    <source>
        <dbReference type="ARBA" id="ARBA00023146"/>
    </source>
</evidence>
<dbReference type="InterPro" id="IPR033705">
    <property type="entry name" value="Anticodon_Ia_Val"/>
</dbReference>
<dbReference type="FunFam" id="3.90.740.10:FF:000005">
    <property type="entry name" value="Valine--tRNA ligase, mitochondrial"/>
    <property type="match status" value="1"/>
</dbReference>
<evidence type="ECO:0000259" key="20">
    <source>
        <dbReference type="Pfam" id="PF10458"/>
    </source>
</evidence>
<dbReference type="GO" id="GO:0005739">
    <property type="term" value="C:mitochondrion"/>
    <property type="evidence" value="ECO:0007669"/>
    <property type="project" value="UniProtKB-SubCell"/>
</dbReference>
<gene>
    <name evidence="21" type="primary">VAS1</name>
    <name evidence="21" type="ORF">H4219_000682</name>
</gene>
<dbReference type="Pfam" id="PF10458">
    <property type="entry name" value="Val_tRNA-synt_C"/>
    <property type="match status" value="1"/>
</dbReference>
<keyword evidence="9 15" id="KW-0648">Protein biosynthesis</keyword>
<feature type="domain" description="Valyl-tRNA synthetase tRNA-binding arm" evidence="20">
    <location>
        <begin position="1004"/>
        <end position="1066"/>
    </location>
</feature>
<feature type="region of interest" description="Disordered" evidence="17">
    <location>
        <begin position="1"/>
        <end position="114"/>
    </location>
</feature>
<evidence type="ECO:0000259" key="18">
    <source>
        <dbReference type="Pfam" id="PF00133"/>
    </source>
</evidence>
<dbReference type="CDD" id="cd07962">
    <property type="entry name" value="Anticodon_Ia_Val"/>
    <property type="match status" value="1"/>
</dbReference>
<dbReference type="Proteomes" id="UP001150538">
    <property type="component" value="Unassembled WGS sequence"/>
</dbReference>
<dbReference type="SUPFAM" id="SSF46589">
    <property type="entry name" value="tRNA-binding arm"/>
    <property type="match status" value="1"/>
</dbReference>
<evidence type="ECO:0000256" key="5">
    <source>
        <dbReference type="ARBA" id="ARBA00022490"/>
    </source>
</evidence>
<keyword evidence="16" id="KW-0175">Coiled coil</keyword>
<feature type="coiled-coil region" evidence="16">
    <location>
        <begin position="1002"/>
        <end position="1029"/>
    </location>
</feature>
<dbReference type="FunFam" id="1.10.730.10:FF:000009">
    <property type="entry name" value="Valine--tRNA ligase, mitochondrial"/>
    <property type="match status" value="1"/>
</dbReference>
<feature type="compositionally biased region" description="Polar residues" evidence="17">
    <location>
        <begin position="1"/>
        <end position="13"/>
    </location>
</feature>
<evidence type="ECO:0000256" key="16">
    <source>
        <dbReference type="SAM" id="Coils"/>
    </source>
</evidence>
<feature type="compositionally biased region" description="Low complexity" evidence="17">
    <location>
        <begin position="61"/>
        <end position="76"/>
    </location>
</feature>
<dbReference type="PANTHER" id="PTHR11946:SF109">
    <property type="entry name" value="VALINE--TRNA LIGASE"/>
    <property type="match status" value="1"/>
</dbReference>
<name>A0A9W8A276_9FUNG</name>
<keyword evidence="7 15" id="KW-0547">Nucleotide-binding</keyword>
<dbReference type="FunFam" id="3.40.50.620:FF:000020">
    <property type="entry name" value="Valine--tRNA ligase, mitochondrial"/>
    <property type="match status" value="1"/>
</dbReference>
<dbReference type="Pfam" id="PF00133">
    <property type="entry name" value="tRNA-synt_1"/>
    <property type="match status" value="1"/>
</dbReference>
<dbReference type="SUPFAM" id="SSF50677">
    <property type="entry name" value="ValRS/IleRS/LeuRS editing domain"/>
    <property type="match status" value="1"/>
</dbReference>
<evidence type="ECO:0000256" key="1">
    <source>
        <dbReference type="ARBA" id="ARBA00004173"/>
    </source>
</evidence>
<dbReference type="GO" id="GO:0005524">
    <property type="term" value="F:ATP binding"/>
    <property type="evidence" value="ECO:0007669"/>
    <property type="project" value="UniProtKB-KW"/>
</dbReference>
<dbReference type="Gene3D" id="3.40.50.620">
    <property type="entry name" value="HUPs"/>
    <property type="match status" value="2"/>
</dbReference>
<dbReference type="Pfam" id="PF08264">
    <property type="entry name" value="Anticodon_1"/>
    <property type="match status" value="1"/>
</dbReference>
<keyword evidence="5" id="KW-0963">Cytoplasm</keyword>
<dbReference type="Gene3D" id="3.90.740.10">
    <property type="entry name" value="Valyl/Leucyl/Isoleucyl-tRNA synthetase, editing domain"/>
    <property type="match status" value="1"/>
</dbReference>
<evidence type="ECO:0000256" key="13">
    <source>
        <dbReference type="ARBA" id="ARBA00047552"/>
    </source>
</evidence>
<evidence type="ECO:0000256" key="8">
    <source>
        <dbReference type="ARBA" id="ARBA00022840"/>
    </source>
</evidence>
<dbReference type="EMBL" id="JANBPU010000005">
    <property type="protein sequence ID" value="KAJ1921365.1"/>
    <property type="molecule type" value="Genomic_DNA"/>
</dbReference>
<feature type="domain" description="Methionyl/Valyl/Leucyl/Isoleucyl-tRNA synthetase anticodon-binding" evidence="19">
    <location>
        <begin position="792"/>
        <end position="940"/>
    </location>
</feature>
<protein>
    <recommendedName>
        <fullName evidence="14">Probable valine--tRNA ligase, cytoplasmic</fullName>
        <ecNumber evidence="4">6.1.1.9</ecNumber>
    </recommendedName>
    <alternativeName>
        <fullName evidence="12">Valine--tRNA ligase, mitochondrial</fullName>
    </alternativeName>
    <alternativeName>
        <fullName evidence="11">Valyl-tRNA synthetase</fullName>
    </alternativeName>
</protein>
<evidence type="ECO:0000256" key="7">
    <source>
        <dbReference type="ARBA" id="ARBA00022741"/>
    </source>
</evidence>
<dbReference type="AlphaFoldDB" id="A0A9W8A276"/>
<dbReference type="GO" id="GO:0002161">
    <property type="term" value="F:aminoacyl-tRNA deacylase activity"/>
    <property type="evidence" value="ECO:0007669"/>
    <property type="project" value="InterPro"/>
</dbReference>
<evidence type="ECO:0000256" key="11">
    <source>
        <dbReference type="ARBA" id="ARBA00029936"/>
    </source>
</evidence>
<feature type="compositionally biased region" description="Basic and acidic residues" evidence="17">
    <location>
        <begin position="45"/>
        <end position="59"/>
    </location>
</feature>
<comment type="similarity">
    <text evidence="3 15">Belongs to the class-I aminoacyl-tRNA synthetase family.</text>
</comment>
<dbReference type="OrthoDB" id="629407at2759"/>
<dbReference type="HAMAP" id="MF_02004">
    <property type="entry name" value="Val_tRNA_synth_type1"/>
    <property type="match status" value="1"/>
</dbReference>